<evidence type="ECO:0000313" key="1">
    <source>
        <dbReference type="EMBL" id="DAF93599.1"/>
    </source>
</evidence>
<accession>A0A8S5UGI5</accession>
<reference evidence="1" key="1">
    <citation type="journal article" date="2021" name="Proc. Natl. Acad. Sci. U.S.A.">
        <title>A Catalog of Tens of Thousands of Viruses from Human Metagenomes Reveals Hidden Associations with Chronic Diseases.</title>
        <authorList>
            <person name="Tisza M.J."/>
            <person name="Buck C.B."/>
        </authorList>
    </citation>
    <scope>NUCLEOTIDE SEQUENCE</scope>
    <source>
        <strain evidence="1">Ctshb19</strain>
    </source>
</reference>
<sequence>MKNQREPQWSIKELAEHTKVALSTLRERMRNYPIPASPKVEDKFDSRFAGRAGATNRYPRSHLLAWFEQQDQQSKFKRAGS</sequence>
<name>A0A8S5UGI5_9CAUD</name>
<dbReference type="EMBL" id="BK016086">
    <property type="protein sequence ID" value="DAF93599.1"/>
    <property type="molecule type" value="Genomic_DNA"/>
</dbReference>
<protein>
    <submittedName>
        <fullName evidence="1">Pyocin activator protein PrtN</fullName>
    </submittedName>
</protein>
<proteinExistence type="predicted"/>
<organism evidence="1">
    <name type="scientific">Myoviridae sp. ctshb19</name>
    <dbReference type="NCBI Taxonomy" id="2825194"/>
    <lineage>
        <taxon>Viruses</taxon>
        <taxon>Duplodnaviria</taxon>
        <taxon>Heunggongvirae</taxon>
        <taxon>Uroviricota</taxon>
        <taxon>Caudoviricetes</taxon>
    </lineage>
</organism>